<dbReference type="Pfam" id="PF22421">
    <property type="entry name" value="SYY_C-terminal"/>
    <property type="match status" value="1"/>
</dbReference>
<evidence type="ECO:0000256" key="6">
    <source>
        <dbReference type="ARBA" id="ARBA00023146"/>
    </source>
</evidence>
<evidence type="ECO:0000256" key="4">
    <source>
        <dbReference type="ARBA" id="ARBA00022884"/>
    </source>
</evidence>
<keyword evidence="6 9" id="KW-0030">Aminoacyl-tRNA synthetase</keyword>
<evidence type="ECO:0000313" key="12">
    <source>
        <dbReference type="Proteomes" id="UP001549031"/>
    </source>
</evidence>
<name>A0ABV2H788_9HYPH</name>
<keyword evidence="3 9" id="KW-0067">ATP-binding</keyword>
<dbReference type="InterPro" id="IPR054608">
    <property type="entry name" value="SYY-like_C"/>
</dbReference>
<dbReference type="Pfam" id="PF00579">
    <property type="entry name" value="tRNA-synt_1b"/>
    <property type="match status" value="1"/>
</dbReference>
<keyword evidence="1 9" id="KW-0436">Ligase</keyword>
<dbReference type="Gene3D" id="1.10.240.10">
    <property type="entry name" value="Tyrosyl-Transfer RNA Synthetase"/>
    <property type="match status" value="1"/>
</dbReference>
<gene>
    <name evidence="11" type="ORF">ABID21_002540</name>
</gene>
<dbReference type="SUPFAM" id="SSF55174">
    <property type="entry name" value="Alpha-L RNA-binding motif"/>
    <property type="match status" value="1"/>
</dbReference>
<dbReference type="EMBL" id="JBEPLJ010000009">
    <property type="protein sequence ID" value="MET3586422.1"/>
    <property type="molecule type" value="Genomic_DNA"/>
</dbReference>
<dbReference type="InterPro" id="IPR002307">
    <property type="entry name" value="Tyr-tRNA-ligase"/>
</dbReference>
<reference evidence="11 12" key="1">
    <citation type="submission" date="2024-06" db="EMBL/GenBank/DDBJ databases">
        <title>Genomic Encyclopedia of Type Strains, Phase IV (KMG-IV): sequencing the most valuable type-strain genomes for metagenomic binning, comparative biology and taxonomic classification.</title>
        <authorList>
            <person name="Goeker M."/>
        </authorList>
    </citation>
    <scope>NUCLEOTIDE SEQUENCE [LARGE SCALE GENOMIC DNA]</scope>
    <source>
        <strain evidence="11 12">DSM 105042</strain>
    </source>
</reference>
<dbReference type="NCBIfam" id="TIGR00234">
    <property type="entry name" value="tyrS"/>
    <property type="match status" value="1"/>
</dbReference>
<dbReference type="Gene3D" id="3.10.290.10">
    <property type="entry name" value="RNA-binding S4 domain"/>
    <property type="match status" value="1"/>
</dbReference>
<evidence type="ECO:0000256" key="9">
    <source>
        <dbReference type="RuleBase" id="RU363036"/>
    </source>
</evidence>
<comment type="similarity">
    <text evidence="9">Belongs to the class-I aminoacyl-tRNA synthetase family.</text>
</comment>
<dbReference type="PROSITE" id="PS50889">
    <property type="entry name" value="S4"/>
    <property type="match status" value="1"/>
</dbReference>
<comment type="caution">
    <text evidence="11">The sequence shown here is derived from an EMBL/GenBank/DDBJ whole genome shotgun (WGS) entry which is preliminary data.</text>
</comment>
<accession>A0ABV2H788</accession>
<sequence>MGKTAAGAVWLNEDRLSPYDYWQFWRNTEDADVVRFLKLFTDLPMDEIERLGRAKGAELNAVKERLANEATRLSHGADAAREAAATSKQAFEHGEAAQGLPTLELEHEERSSGVTLVELLVRTGLSSSKSEARRAIAGRGVRLDGDVVEDVDLVVLVQQTPVRLSFGRKRHAVLK</sequence>
<evidence type="ECO:0000256" key="1">
    <source>
        <dbReference type="ARBA" id="ARBA00022598"/>
    </source>
</evidence>
<keyword evidence="12" id="KW-1185">Reference proteome</keyword>
<organism evidence="11 12">
    <name type="scientific">Pseudorhizobium tarimense</name>
    <dbReference type="NCBI Taxonomy" id="1079109"/>
    <lineage>
        <taxon>Bacteria</taxon>
        <taxon>Pseudomonadati</taxon>
        <taxon>Pseudomonadota</taxon>
        <taxon>Alphaproteobacteria</taxon>
        <taxon>Hyphomicrobiales</taxon>
        <taxon>Rhizobiaceae</taxon>
        <taxon>Rhizobium/Agrobacterium group</taxon>
        <taxon>Pseudorhizobium</taxon>
    </lineage>
</organism>
<dbReference type="SUPFAM" id="SSF52374">
    <property type="entry name" value="Nucleotidylyl transferase"/>
    <property type="match status" value="1"/>
</dbReference>
<protein>
    <recommendedName>
        <fullName evidence="7">Tyrosine--tRNA ligase</fullName>
        <ecNumber evidence="7">6.1.1.1</ecNumber>
    </recommendedName>
</protein>
<evidence type="ECO:0000259" key="10">
    <source>
        <dbReference type="Pfam" id="PF22421"/>
    </source>
</evidence>
<dbReference type="InterPro" id="IPR024088">
    <property type="entry name" value="Tyr-tRNA-ligase_bac-type"/>
</dbReference>
<proteinExistence type="inferred from homology"/>
<evidence type="ECO:0000313" key="11">
    <source>
        <dbReference type="EMBL" id="MET3586422.1"/>
    </source>
</evidence>
<dbReference type="EC" id="6.1.1.1" evidence="7"/>
<evidence type="ECO:0000256" key="5">
    <source>
        <dbReference type="ARBA" id="ARBA00022917"/>
    </source>
</evidence>
<keyword evidence="4 8" id="KW-0694">RNA-binding</keyword>
<dbReference type="InterPro" id="IPR036986">
    <property type="entry name" value="S4_RNA-bd_sf"/>
</dbReference>
<feature type="domain" description="Tyrosine--tRNA ligase SYY-like C-terminal" evidence="10">
    <location>
        <begin position="95"/>
        <end position="157"/>
    </location>
</feature>
<evidence type="ECO:0000256" key="3">
    <source>
        <dbReference type="ARBA" id="ARBA00022840"/>
    </source>
</evidence>
<dbReference type="InterPro" id="IPR002305">
    <property type="entry name" value="aa-tRNA-synth_Ic"/>
</dbReference>
<evidence type="ECO:0000256" key="2">
    <source>
        <dbReference type="ARBA" id="ARBA00022741"/>
    </source>
</evidence>
<dbReference type="Proteomes" id="UP001549031">
    <property type="component" value="Unassembled WGS sequence"/>
</dbReference>
<keyword evidence="5 9" id="KW-0648">Protein biosynthesis</keyword>
<evidence type="ECO:0000256" key="7">
    <source>
        <dbReference type="NCBIfam" id="TIGR00234"/>
    </source>
</evidence>
<dbReference type="PANTHER" id="PTHR11766">
    <property type="entry name" value="TYROSYL-TRNA SYNTHETASE"/>
    <property type="match status" value="1"/>
</dbReference>
<keyword evidence="2 9" id="KW-0547">Nucleotide-binding</keyword>
<evidence type="ECO:0000256" key="8">
    <source>
        <dbReference type="PROSITE-ProRule" id="PRU00182"/>
    </source>
</evidence>
<dbReference type="PANTHER" id="PTHR11766:SF0">
    <property type="entry name" value="TYROSINE--TRNA LIGASE, MITOCHONDRIAL"/>
    <property type="match status" value="1"/>
</dbReference>